<dbReference type="KEGG" id="rhp:LPB142_12185"/>
<accession>A0A1D9MDP5</accession>
<dbReference type="GO" id="GO:0006313">
    <property type="term" value="P:DNA transposition"/>
    <property type="evidence" value="ECO:0007669"/>
    <property type="project" value="InterPro"/>
</dbReference>
<organism evidence="2 3">
    <name type="scientific">Rhodobacter xanthinilyticus</name>
    <dbReference type="NCBI Taxonomy" id="1850250"/>
    <lineage>
        <taxon>Bacteria</taxon>
        <taxon>Pseudomonadati</taxon>
        <taxon>Pseudomonadota</taxon>
        <taxon>Alphaproteobacteria</taxon>
        <taxon>Rhodobacterales</taxon>
        <taxon>Rhodobacter group</taxon>
        <taxon>Rhodobacter</taxon>
    </lineage>
</organism>
<proteinExistence type="predicted"/>
<feature type="domain" description="Transposase IS200-like" evidence="1">
    <location>
        <begin position="9"/>
        <end position="119"/>
    </location>
</feature>
<dbReference type="GO" id="GO:0004803">
    <property type="term" value="F:transposase activity"/>
    <property type="evidence" value="ECO:0007669"/>
    <property type="project" value="InterPro"/>
</dbReference>
<dbReference type="SMART" id="SM01321">
    <property type="entry name" value="Y1_Tnp"/>
    <property type="match status" value="1"/>
</dbReference>
<dbReference type="GO" id="GO:0043565">
    <property type="term" value="F:sequence-specific DNA binding"/>
    <property type="evidence" value="ECO:0007669"/>
    <property type="project" value="TreeGrafter"/>
</dbReference>
<dbReference type="PANTHER" id="PTHR36966">
    <property type="entry name" value="REP-ASSOCIATED TYROSINE TRANSPOSASE"/>
    <property type="match status" value="1"/>
</dbReference>
<dbReference type="SUPFAM" id="SSF143422">
    <property type="entry name" value="Transposase IS200-like"/>
    <property type="match status" value="1"/>
</dbReference>
<sequence>MVALSRIPLPGQTRFFTLRLARGETDLLIREIETLRLAWRATVAAHATRCEAMVVLPDHLHAVLTLPPGPREALTRWRCFRDAFARTVRPDAPQTVWEPEILAQDLRDEAEVNRHLALCWQDPVRHGLVRTPEDWPYSSLHRDLRNAARRRAVA</sequence>
<dbReference type="EMBL" id="CP017781">
    <property type="protein sequence ID" value="AOZ69987.1"/>
    <property type="molecule type" value="Genomic_DNA"/>
</dbReference>
<dbReference type="NCBIfam" id="NF047646">
    <property type="entry name" value="REP_Tyr_transpos"/>
    <property type="match status" value="1"/>
</dbReference>
<gene>
    <name evidence="2" type="ORF">LPB142_12185</name>
</gene>
<dbReference type="Gene3D" id="3.30.70.1290">
    <property type="entry name" value="Transposase IS200-like"/>
    <property type="match status" value="1"/>
</dbReference>
<evidence type="ECO:0000259" key="1">
    <source>
        <dbReference type="SMART" id="SM01321"/>
    </source>
</evidence>
<dbReference type="InterPro" id="IPR002686">
    <property type="entry name" value="Transposase_17"/>
</dbReference>
<evidence type="ECO:0000313" key="3">
    <source>
        <dbReference type="Proteomes" id="UP000176562"/>
    </source>
</evidence>
<evidence type="ECO:0000313" key="2">
    <source>
        <dbReference type="EMBL" id="AOZ69987.1"/>
    </source>
</evidence>
<reference evidence="2 3" key="1">
    <citation type="submission" date="2016-10" db="EMBL/GenBank/DDBJ databases">
        <title>Rhodobacter sp. LPB0142, isolated from sea water.</title>
        <authorList>
            <person name="Kim E."/>
            <person name="Yi H."/>
        </authorList>
    </citation>
    <scope>NUCLEOTIDE SEQUENCE [LARGE SCALE GENOMIC DNA]</scope>
    <source>
        <strain evidence="2 3">LPB0142</strain>
    </source>
</reference>
<dbReference type="AlphaFoldDB" id="A0A1D9MDP5"/>
<dbReference type="InterPro" id="IPR052715">
    <property type="entry name" value="RAYT_transposase"/>
</dbReference>
<dbReference type="Proteomes" id="UP000176562">
    <property type="component" value="Chromosome"/>
</dbReference>
<name>A0A1D9MDP5_9RHOB</name>
<protein>
    <recommendedName>
        <fullName evidence="1">Transposase IS200-like domain-containing protein</fullName>
    </recommendedName>
</protein>
<dbReference type="InterPro" id="IPR036515">
    <property type="entry name" value="Transposase_17_sf"/>
</dbReference>
<dbReference type="PANTHER" id="PTHR36966:SF1">
    <property type="entry name" value="REP-ASSOCIATED TYROSINE TRANSPOSASE"/>
    <property type="match status" value="1"/>
</dbReference>
<keyword evidence="3" id="KW-1185">Reference proteome</keyword>
<dbReference type="STRING" id="1850250.LPB142_12185"/>